<evidence type="ECO:0008006" key="3">
    <source>
        <dbReference type="Google" id="ProtNLM"/>
    </source>
</evidence>
<sequence>MNRIISLDKAGFGYISGKSLIRMFFLGALFLLAFISAYGADNPSEKEKTSLDIRAYLEAGDKGAIYPNKIQLEMLRSIVPAERFQPAPSIINRNYWDKFGASELGKKYLKEALNAVETEPEVPISDEIYRRANKEGNRKIYKPRYYRTMDRLEHFILAECITNNAKFLPQIETYIRAIMDMKSWVHPNHDDSENTVLEGKRVTIDLGARKFGLVLALADELLEDKLSAGLRKEISEQLQWRITDSYLKSAREDDPESNKWIRSTSNWNSVCTSGTLFTILTTSEDREKRIAAIGSAINSMDYYLSGFGEDGYCSEGTGYWNYGFGHYLYLAEILYDYTDGNIDLFTFDNPEKLQKVANFPENYQIHPGLYAPFSDGVTRVKKGGDNFAYIMAAKYYGAKKPENFVSDEAVQSLIVWSDIEKYTQQDQDYSPLPPVTYFDDYGIVISRGQQRIPLSIAIKAGHNAENHNHSDVGSYVIAYGDDIVSGDIGAPSYIAGAFSEDNPARSSWGHPVPKINGKLQSNGKEFRGEILSTSFTATSDKLTMNIEPAYEVPQIKKLTRSVENTKSGDGSISIEDHIQASAPVSFGMAIMTLSEYEIVDPNTIILNENGQKLKVSITGSGGKLKIQDEKVPVEHLREGGPAFRIGIDFTRPVTEGTIKLQYEPVKN</sequence>
<gene>
    <name evidence="1" type="ORF">ACFSYS_05040</name>
</gene>
<dbReference type="SUPFAM" id="SSF48230">
    <property type="entry name" value="Chondroitin AC/alginate lyase"/>
    <property type="match status" value="1"/>
</dbReference>
<dbReference type="Gene3D" id="2.70.98.70">
    <property type="match status" value="1"/>
</dbReference>
<organism evidence="1 2">
    <name type="scientific">Christiangramia antarctica</name>
    <dbReference type="NCBI Taxonomy" id="2058158"/>
    <lineage>
        <taxon>Bacteria</taxon>
        <taxon>Pseudomonadati</taxon>
        <taxon>Bacteroidota</taxon>
        <taxon>Flavobacteriia</taxon>
        <taxon>Flavobacteriales</taxon>
        <taxon>Flavobacteriaceae</taxon>
        <taxon>Christiangramia</taxon>
    </lineage>
</organism>
<name>A0ABW5X4M2_9FLAO</name>
<dbReference type="RefSeq" id="WP_251741812.1">
    <property type="nucleotide sequence ID" value="NZ_JBHUOJ010000009.1"/>
</dbReference>
<accession>A0ABW5X4M2</accession>
<keyword evidence="2" id="KW-1185">Reference proteome</keyword>
<dbReference type="Proteomes" id="UP001597438">
    <property type="component" value="Unassembled WGS sequence"/>
</dbReference>
<dbReference type="PANTHER" id="PTHR38045:SF1">
    <property type="entry name" value="HEPARINASE II_III-LIKE PROTEIN"/>
    <property type="match status" value="1"/>
</dbReference>
<comment type="caution">
    <text evidence="1">The sequence shown here is derived from an EMBL/GenBank/DDBJ whole genome shotgun (WGS) entry which is preliminary data.</text>
</comment>
<dbReference type="Gene3D" id="1.50.10.100">
    <property type="entry name" value="Chondroitin AC/alginate lyase"/>
    <property type="match status" value="1"/>
</dbReference>
<dbReference type="InterPro" id="IPR008929">
    <property type="entry name" value="Chondroitin_lyas"/>
</dbReference>
<evidence type="ECO:0000313" key="2">
    <source>
        <dbReference type="Proteomes" id="UP001597438"/>
    </source>
</evidence>
<proteinExistence type="predicted"/>
<dbReference type="PANTHER" id="PTHR38045">
    <property type="entry name" value="CHROMOSOME 1, WHOLE GENOME SHOTGUN SEQUENCE"/>
    <property type="match status" value="1"/>
</dbReference>
<evidence type="ECO:0000313" key="1">
    <source>
        <dbReference type="EMBL" id="MFD2832644.1"/>
    </source>
</evidence>
<dbReference type="EMBL" id="JBHUOJ010000009">
    <property type="protein sequence ID" value="MFD2832644.1"/>
    <property type="molecule type" value="Genomic_DNA"/>
</dbReference>
<protein>
    <recommendedName>
        <fullName evidence="3">Heparinase II/III-like protein</fullName>
    </recommendedName>
</protein>
<reference evidence="2" key="1">
    <citation type="journal article" date="2019" name="Int. J. Syst. Evol. Microbiol.">
        <title>The Global Catalogue of Microorganisms (GCM) 10K type strain sequencing project: providing services to taxonomists for standard genome sequencing and annotation.</title>
        <authorList>
            <consortium name="The Broad Institute Genomics Platform"/>
            <consortium name="The Broad Institute Genome Sequencing Center for Infectious Disease"/>
            <person name="Wu L."/>
            <person name="Ma J."/>
        </authorList>
    </citation>
    <scope>NUCLEOTIDE SEQUENCE [LARGE SCALE GENOMIC DNA]</scope>
    <source>
        <strain evidence="2">KCTC 52925</strain>
    </source>
</reference>